<evidence type="ECO:0000313" key="2">
    <source>
        <dbReference type="EMBL" id="CAK1601546.1"/>
    </source>
</evidence>
<evidence type="ECO:0000313" key="3">
    <source>
        <dbReference type="Proteomes" id="UP001314205"/>
    </source>
</evidence>
<feature type="transmembrane region" description="Helical" evidence="1">
    <location>
        <begin position="57"/>
        <end position="80"/>
    </location>
</feature>
<organism evidence="2 3">
    <name type="scientific">Parnassius mnemosyne</name>
    <name type="common">clouded apollo</name>
    <dbReference type="NCBI Taxonomy" id="213953"/>
    <lineage>
        <taxon>Eukaryota</taxon>
        <taxon>Metazoa</taxon>
        <taxon>Ecdysozoa</taxon>
        <taxon>Arthropoda</taxon>
        <taxon>Hexapoda</taxon>
        <taxon>Insecta</taxon>
        <taxon>Pterygota</taxon>
        <taxon>Neoptera</taxon>
        <taxon>Endopterygota</taxon>
        <taxon>Lepidoptera</taxon>
        <taxon>Glossata</taxon>
        <taxon>Ditrysia</taxon>
        <taxon>Papilionoidea</taxon>
        <taxon>Papilionidae</taxon>
        <taxon>Parnassiinae</taxon>
        <taxon>Parnassini</taxon>
        <taxon>Parnassius</taxon>
        <taxon>Driopa</taxon>
    </lineage>
</organism>
<gene>
    <name evidence="2" type="ORF">PARMNEM_LOCUS20162</name>
</gene>
<reference evidence="2 3" key="1">
    <citation type="submission" date="2023-11" db="EMBL/GenBank/DDBJ databases">
        <authorList>
            <person name="Hedman E."/>
            <person name="Englund M."/>
            <person name="Stromberg M."/>
            <person name="Nyberg Akerstrom W."/>
            <person name="Nylinder S."/>
            <person name="Jareborg N."/>
            <person name="Kallberg Y."/>
            <person name="Kronander E."/>
        </authorList>
    </citation>
    <scope>NUCLEOTIDE SEQUENCE [LARGE SCALE GENOMIC DNA]</scope>
</reference>
<proteinExistence type="predicted"/>
<accession>A0AAV1M6H6</accession>
<feature type="transmembrane region" description="Helical" evidence="1">
    <location>
        <begin position="15"/>
        <end position="37"/>
    </location>
</feature>
<evidence type="ECO:0000256" key="1">
    <source>
        <dbReference type="SAM" id="Phobius"/>
    </source>
</evidence>
<name>A0AAV1M6H6_9NEOP</name>
<dbReference type="EMBL" id="CAVLGL010000137">
    <property type="protein sequence ID" value="CAK1601546.1"/>
    <property type="molecule type" value="Genomic_DNA"/>
</dbReference>
<sequence>MSTQSKTMPTFDLKVYVRIVAAIFTVSSMTAFAFVLVRLLKPDLFYEKQLIGSDLVIHYFMSGLMLVTSVIGFLNSCMVLNRSGTNSSRSITTWLLLDSLFETSRVVYIFICEVALNGTGVIHRYELAVSALQYLIDSFFYCQMILRH</sequence>
<dbReference type="AlphaFoldDB" id="A0AAV1M6H6"/>
<keyword evidence="1" id="KW-0472">Membrane</keyword>
<keyword evidence="1" id="KW-0812">Transmembrane</keyword>
<comment type="caution">
    <text evidence="2">The sequence shown here is derived from an EMBL/GenBank/DDBJ whole genome shotgun (WGS) entry which is preliminary data.</text>
</comment>
<dbReference type="Proteomes" id="UP001314205">
    <property type="component" value="Unassembled WGS sequence"/>
</dbReference>
<protein>
    <submittedName>
        <fullName evidence="2">Uncharacterized protein</fullName>
    </submittedName>
</protein>
<keyword evidence="3" id="KW-1185">Reference proteome</keyword>
<keyword evidence="1" id="KW-1133">Transmembrane helix</keyword>